<evidence type="ECO:0000313" key="2">
    <source>
        <dbReference type="Proteomes" id="UP000324222"/>
    </source>
</evidence>
<sequence>MECFVKCSAAGITVPHEHLIVVGRERNGTHELGGEWTEVLFLHPPRVNIGVVMLAFASQHSAIQERQGSQEACGYSSTSHGKLAKWSDSRKARKRVTEITVSVC</sequence>
<gene>
    <name evidence="1" type="ORF">E2C01_010056</name>
</gene>
<dbReference type="Proteomes" id="UP000324222">
    <property type="component" value="Unassembled WGS sequence"/>
</dbReference>
<organism evidence="1 2">
    <name type="scientific">Portunus trituberculatus</name>
    <name type="common">Swimming crab</name>
    <name type="synonym">Neptunus trituberculatus</name>
    <dbReference type="NCBI Taxonomy" id="210409"/>
    <lineage>
        <taxon>Eukaryota</taxon>
        <taxon>Metazoa</taxon>
        <taxon>Ecdysozoa</taxon>
        <taxon>Arthropoda</taxon>
        <taxon>Crustacea</taxon>
        <taxon>Multicrustacea</taxon>
        <taxon>Malacostraca</taxon>
        <taxon>Eumalacostraca</taxon>
        <taxon>Eucarida</taxon>
        <taxon>Decapoda</taxon>
        <taxon>Pleocyemata</taxon>
        <taxon>Brachyura</taxon>
        <taxon>Eubrachyura</taxon>
        <taxon>Portunoidea</taxon>
        <taxon>Portunidae</taxon>
        <taxon>Portuninae</taxon>
        <taxon>Portunus</taxon>
    </lineage>
</organism>
<comment type="caution">
    <text evidence="1">The sequence shown here is derived from an EMBL/GenBank/DDBJ whole genome shotgun (WGS) entry which is preliminary data.</text>
</comment>
<dbReference type="AlphaFoldDB" id="A0A5B7D7D0"/>
<proteinExistence type="predicted"/>
<name>A0A5B7D7D0_PORTR</name>
<reference evidence="1 2" key="1">
    <citation type="submission" date="2019-05" db="EMBL/GenBank/DDBJ databases">
        <title>Another draft genome of Portunus trituberculatus and its Hox gene families provides insights of decapod evolution.</title>
        <authorList>
            <person name="Jeong J.-H."/>
            <person name="Song I."/>
            <person name="Kim S."/>
            <person name="Choi T."/>
            <person name="Kim D."/>
            <person name="Ryu S."/>
            <person name="Kim W."/>
        </authorList>
    </citation>
    <scope>NUCLEOTIDE SEQUENCE [LARGE SCALE GENOMIC DNA]</scope>
    <source>
        <tissue evidence="1">Muscle</tissue>
    </source>
</reference>
<keyword evidence="2" id="KW-1185">Reference proteome</keyword>
<dbReference type="EMBL" id="VSRR010000568">
    <property type="protein sequence ID" value="MPC17208.1"/>
    <property type="molecule type" value="Genomic_DNA"/>
</dbReference>
<protein>
    <submittedName>
        <fullName evidence="1">Uncharacterized protein</fullName>
    </submittedName>
</protein>
<accession>A0A5B7D7D0</accession>
<evidence type="ECO:0000313" key="1">
    <source>
        <dbReference type="EMBL" id="MPC17208.1"/>
    </source>
</evidence>